<name>A0A937AH71_9BACT</name>
<keyword evidence="1" id="KW-1133">Transmembrane helix</keyword>
<keyword evidence="1" id="KW-0812">Transmembrane</keyword>
<evidence type="ECO:0000256" key="1">
    <source>
        <dbReference type="SAM" id="Phobius"/>
    </source>
</evidence>
<dbReference type="RefSeq" id="WP_201920212.1">
    <property type="nucleotide sequence ID" value="NZ_JAERQG010000002.1"/>
</dbReference>
<dbReference type="AlphaFoldDB" id="A0A937AH71"/>
<dbReference type="Proteomes" id="UP000642920">
    <property type="component" value="Unassembled WGS sequence"/>
</dbReference>
<feature type="transmembrane region" description="Helical" evidence="1">
    <location>
        <begin position="57"/>
        <end position="76"/>
    </location>
</feature>
<feature type="transmembrane region" description="Helical" evidence="1">
    <location>
        <begin position="101"/>
        <end position="120"/>
    </location>
</feature>
<keyword evidence="1" id="KW-0472">Membrane</keyword>
<sequence>MEDNKDIKYWERFFQSLQMTYYSLLAAPLFLFAIAFLRAENGNNKIVNLGLDEETYLVVSVSVVSVVIALILLLYIRQKYKLIARIEEIRPKMNAYRQATMTKYIVLCVLQLIVVIAYAATYHNGLMGLFTGLLLYASFFRPELQTAKRSLRMSEKTFRQIDYKTNILP</sequence>
<evidence type="ECO:0000313" key="2">
    <source>
        <dbReference type="EMBL" id="MBL0765489.1"/>
    </source>
</evidence>
<proteinExistence type="predicted"/>
<reference evidence="2" key="1">
    <citation type="submission" date="2021-01" db="EMBL/GenBank/DDBJ databases">
        <title>Marivirga sp. nov., isolated from intertidal surface sediments.</title>
        <authorList>
            <person name="Zhang M."/>
        </authorList>
    </citation>
    <scope>NUCLEOTIDE SEQUENCE</scope>
    <source>
        <strain evidence="2">SM1354</strain>
    </source>
</reference>
<gene>
    <name evidence="2" type="ORF">JKP34_09520</name>
</gene>
<protein>
    <submittedName>
        <fullName evidence="2">Uncharacterized protein</fullName>
    </submittedName>
</protein>
<accession>A0A937AH71</accession>
<keyword evidence="3" id="KW-1185">Reference proteome</keyword>
<evidence type="ECO:0000313" key="3">
    <source>
        <dbReference type="Proteomes" id="UP000642920"/>
    </source>
</evidence>
<comment type="caution">
    <text evidence="2">The sequence shown here is derived from an EMBL/GenBank/DDBJ whole genome shotgun (WGS) entry which is preliminary data.</text>
</comment>
<dbReference type="EMBL" id="JAERQG010000002">
    <property type="protein sequence ID" value="MBL0765489.1"/>
    <property type="molecule type" value="Genomic_DNA"/>
</dbReference>
<organism evidence="2 3">
    <name type="scientific">Marivirga atlantica</name>
    <dbReference type="NCBI Taxonomy" id="1548457"/>
    <lineage>
        <taxon>Bacteria</taxon>
        <taxon>Pseudomonadati</taxon>
        <taxon>Bacteroidota</taxon>
        <taxon>Cytophagia</taxon>
        <taxon>Cytophagales</taxon>
        <taxon>Marivirgaceae</taxon>
        <taxon>Marivirga</taxon>
    </lineage>
</organism>
<feature type="transmembrane region" description="Helical" evidence="1">
    <location>
        <begin position="21"/>
        <end position="37"/>
    </location>
</feature>